<dbReference type="PANTHER" id="PTHR40076">
    <property type="entry name" value="MEMBRANE PROTEIN-RELATED"/>
    <property type="match status" value="1"/>
</dbReference>
<dbReference type="EMBL" id="JAESWA010000023">
    <property type="protein sequence ID" value="MBL4932855.1"/>
    <property type="molecule type" value="Genomic_DNA"/>
</dbReference>
<evidence type="ECO:0000313" key="3">
    <source>
        <dbReference type="Proteomes" id="UP000623681"/>
    </source>
</evidence>
<comment type="caution">
    <text evidence="2">The sequence shown here is derived from an EMBL/GenBank/DDBJ whole genome shotgun (WGS) entry which is preliminary data.</text>
</comment>
<keyword evidence="3" id="KW-1185">Reference proteome</keyword>
<keyword evidence="1" id="KW-0812">Transmembrane</keyword>
<feature type="transmembrane region" description="Helical" evidence="1">
    <location>
        <begin position="137"/>
        <end position="170"/>
    </location>
</feature>
<feature type="transmembrane region" description="Helical" evidence="1">
    <location>
        <begin position="24"/>
        <end position="48"/>
    </location>
</feature>
<evidence type="ECO:0000313" key="2">
    <source>
        <dbReference type="EMBL" id="MBL4932855.1"/>
    </source>
</evidence>
<accession>A0A937FF48</accession>
<sequence>MENSKKISIRYLKKNALKSLKGKWGLAIGATVLGGIIMSLPSFIVSAFTTNSLLKMANEFEQRGYNYNYNYNYDFNYDFSRMFQVQASNTGLIMILSLLVAGAIRFGLIRFNINLIRDTKPRVEDIFSGFKKYLKTFLINLLLYIFRFLWGLLLALPIIVFVIIFVISVIKNDDVSVAAVVLLYLGILASVIVLQIFLSRYAMAFYIFNDNDEIDVMDSLNMSIELMVGKKIKFFLMQLSFIGWGILAVLSCGIGFLWLIPYMKATEACFYQEITGYQENVEVIEL</sequence>
<reference evidence="2" key="1">
    <citation type="submission" date="2021-01" db="EMBL/GenBank/DDBJ databases">
        <title>Genome public.</title>
        <authorList>
            <person name="Liu C."/>
            <person name="Sun Q."/>
        </authorList>
    </citation>
    <scope>NUCLEOTIDE SEQUENCE</scope>
    <source>
        <strain evidence="2">YIM B02565</strain>
    </source>
</reference>
<dbReference type="RefSeq" id="WP_202768241.1">
    <property type="nucleotide sequence ID" value="NZ_JAESWA010000023.1"/>
</dbReference>
<feature type="transmembrane region" description="Helical" evidence="1">
    <location>
        <begin position="92"/>
        <end position="116"/>
    </location>
</feature>
<proteinExistence type="predicted"/>
<dbReference type="Pfam" id="PF06161">
    <property type="entry name" value="DUF975"/>
    <property type="match status" value="1"/>
</dbReference>
<feature type="transmembrane region" description="Helical" evidence="1">
    <location>
        <begin position="176"/>
        <end position="198"/>
    </location>
</feature>
<dbReference type="AlphaFoldDB" id="A0A937FF48"/>
<feature type="transmembrane region" description="Helical" evidence="1">
    <location>
        <begin position="234"/>
        <end position="260"/>
    </location>
</feature>
<dbReference type="PANTHER" id="PTHR40076:SF1">
    <property type="entry name" value="MEMBRANE PROTEIN"/>
    <property type="match status" value="1"/>
</dbReference>
<keyword evidence="1" id="KW-0472">Membrane</keyword>
<evidence type="ECO:0000256" key="1">
    <source>
        <dbReference type="SAM" id="Phobius"/>
    </source>
</evidence>
<name>A0A937FF48_9CLOT</name>
<protein>
    <submittedName>
        <fullName evidence="2">DUF975 family protein</fullName>
    </submittedName>
</protein>
<gene>
    <name evidence="2" type="ORF">JK634_13665</name>
</gene>
<organism evidence="2 3">
    <name type="scientific">Clostridium paridis</name>
    <dbReference type="NCBI Taxonomy" id="2803863"/>
    <lineage>
        <taxon>Bacteria</taxon>
        <taxon>Bacillati</taxon>
        <taxon>Bacillota</taxon>
        <taxon>Clostridia</taxon>
        <taxon>Eubacteriales</taxon>
        <taxon>Clostridiaceae</taxon>
        <taxon>Clostridium</taxon>
    </lineage>
</organism>
<dbReference type="Proteomes" id="UP000623681">
    <property type="component" value="Unassembled WGS sequence"/>
</dbReference>
<keyword evidence="1" id="KW-1133">Transmembrane helix</keyword>
<dbReference type="InterPro" id="IPR010380">
    <property type="entry name" value="DUF975"/>
</dbReference>